<keyword evidence="3" id="KW-1185">Reference proteome</keyword>
<dbReference type="EMBL" id="JAOPKB010000001">
    <property type="protein sequence ID" value="MCU4971208.1"/>
    <property type="molecule type" value="Genomic_DNA"/>
</dbReference>
<name>A0AAP2YYX0_9EURY</name>
<comment type="caution">
    <text evidence="1">The sequence shown here is derived from an EMBL/GenBank/DDBJ whole genome shotgun (WGS) entry which is preliminary data.</text>
</comment>
<dbReference type="AlphaFoldDB" id="A0AAP2YYX0"/>
<accession>A0AAP2YYX0</accession>
<evidence type="ECO:0000313" key="4">
    <source>
        <dbReference type="Proteomes" id="UP001321018"/>
    </source>
</evidence>
<evidence type="ECO:0000313" key="1">
    <source>
        <dbReference type="EMBL" id="MCU4742074.1"/>
    </source>
</evidence>
<gene>
    <name evidence="2" type="ORF">OB955_00450</name>
    <name evidence="1" type="ORF">OB960_11765</name>
</gene>
<sequence length="41" mass="4384">MSRIVKLLVVLVVIALLWKVVGGSSGGDIEDVGEVEYDPVE</sequence>
<protein>
    <submittedName>
        <fullName evidence="1">Uncharacterized protein</fullName>
    </submittedName>
</protein>
<dbReference type="RefSeq" id="WP_338003909.1">
    <property type="nucleotide sequence ID" value="NZ_JAOPKA010000006.1"/>
</dbReference>
<organism evidence="1 4">
    <name type="scientific">Natronoglomus mannanivorans</name>
    <dbReference type="NCBI Taxonomy" id="2979990"/>
    <lineage>
        <taxon>Archaea</taxon>
        <taxon>Methanobacteriati</taxon>
        <taxon>Methanobacteriota</taxon>
        <taxon>Stenosarchaea group</taxon>
        <taxon>Halobacteria</taxon>
        <taxon>Halobacteriales</taxon>
        <taxon>Natrialbaceae</taxon>
        <taxon>Natronoglomus</taxon>
    </lineage>
</organism>
<dbReference type="Proteomes" id="UP001321018">
    <property type="component" value="Unassembled WGS sequence"/>
</dbReference>
<evidence type="ECO:0000313" key="3">
    <source>
        <dbReference type="Proteomes" id="UP001320972"/>
    </source>
</evidence>
<dbReference type="Proteomes" id="UP001320972">
    <property type="component" value="Unassembled WGS sequence"/>
</dbReference>
<reference evidence="1 3" key="1">
    <citation type="submission" date="2022-09" db="EMBL/GenBank/DDBJ databases">
        <title>Enrichment on poylsaccharides allowed isolation of novel metabolic and taxonomic groups of Haloarchaea.</title>
        <authorList>
            <person name="Sorokin D.Y."/>
            <person name="Elcheninov A.G."/>
            <person name="Khizhniak T.V."/>
            <person name="Kolganova T.V."/>
            <person name="Kublanov I.V."/>
        </authorList>
    </citation>
    <scope>NUCLEOTIDE SEQUENCE</scope>
    <source>
        <strain evidence="2 3">AArc-m2/3/4</strain>
        <strain evidence="1">AArc-xg1-1</strain>
    </source>
</reference>
<evidence type="ECO:0000313" key="2">
    <source>
        <dbReference type="EMBL" id="MCU4971208.1"/>
    </source>
</evidence>
<proteinExistence type="predicted"/>
<dbReference type="EMBL" id="JAOPKA010000006">
    <property type="protein sequence ID" value="MCU4742074.1"/>
    <property type="molecule type" value="Genomic_DNA"/>
</dbReference>